<feature type="non-terminal residue" evidence="1">
    <location>
        <position position="1"/>
    </location>
</feature>
<accession>A0A0C2CKS9</accession>
<reference evidence="1 2" key="1">
    <citation type="submission" date="2013-12" db="EMBL/GenBank/DDBJ databases">
        <title>Draft genome of the parsitic nematode Ancylostoma duodenale.</title>
        <authorList>
            <person name="Mitreva M."/>
        </authorList>
    </citation>
    <scope>NUCLEOTIDE SEQUENCE [LARGE SCALE GENOMIC DNA]</scope>
    <source>
        <strain evidence="1 2">Zhejiang</strain>
    </source>
</reference>
<sequence length="63" mass="7401">CMLNTVQHRHVAIARLSHPTNLGRTMQDLRFIIIVIAPSRALFLEIMERLDLVQYKFTNDELH</sequence>
<evidence type="ECO:0000313" key="1">
    <source>
        <dbReference type="EMBL" id="KIH50357.1"/>
    </source>
</evidence>
<dbReference type="EMBL" id="KN749954">
    <property type="protein sequence ID" value="KIH50357.1"/>
    <property type="molecule type" value="Genomic_DNA"/>
</dbReference>
<evidence type="ECO:0000313" key="2">
    <source>
        <dbReference type="Proteomes" id="UP000054047"/>
    </source>
</evidence>
<organism evidence="1 2">
    <name type="scientific">Ancylostoma duodenale</name>
    <dbReference type="NCBI Taxonomy" id="51022"/>
    <lineage>
        <taxon>Eukaryota</taxon>
        <taxon>Metazoa</taxon>
        <taxon>Ecdysozoa</taxon>
        <taxon>Nematoda</taxon>
        <taxon>Chromadorea</taxon>
        <taxon>Rhabditida</taxon>
        <taxon>Rhabditina</taxon>
        <taxon>Rhabditomorpha</taxon>
        <taxon>Strongyloidea</taxon>
        <taxon>Ancylostomatidae</taxon>
        <taxon>Ancylostomatinae</taxon>
        <taxon>Ancylostoma</taxon>
    </lineage>
</organism>
<protein>
    <submittedName>
        <fullName evidence="1">Uncharacterized protein</fullName>
    </submittedName>
</protein>
<name>A0A0C2CKS9_9BILA</name>
<dbReference type="OrthoDB" id="5864612at2759"/>
<gene>
    <name evidence="1" type="ORF">ANCDUO_19565</name>
</gene>
<dbReference type="AlphaFoldDB" id="A0A0C2CKS9"/>
<keyword evidence="2" id="KW-1185">Reference proteome</keyword>
<dbReference type="Proteomes" id="UP000054047">
    <property type="component" value="Unassembled WGS sequence"/>
</dbReference>
<proteinExistence type="predicted"/>